<feature type="transmembrane region" description="Helical" evidence="2">
    <location>
        <begin position="208"/>
        <end position="228"/>
    </location>
</feature>
<comment type="similarity">
    <text evidence="1">Belongs to the EamA transporter family.</text>
</comment>
<evidence type="ECO:0000256" key="2">
    <source>
        <dbReference type="SAM" id="Phobius"/>
    </source>
</evidence>
<feature type="transmembrane region" description="Helical" evidence="2">
    <location>
        <begin position="180"/>
        <end position="202"/>
    </location>
</feature>
<keyword evidence="2" id="KW-1133">Transmembrane helix</keyword>
<evidence type="ECO:0000256" key="1">
    <source>
        <dbReference type="ARBA" id="ARBA00007362"/>
    </source>
</evidence>
<protein>
    <submittedName>
        <fullName evidence="4">Inner membrane transporter RhtA</fullName>
    </submittedName>
</protein>
<dbReference type="Pfam" id="PF00892">
    <property type="entry name" value="EamA"/>
    <property type="match status" value="1"/>
</dbReference>
<name>A0A841BNY8_9ACTN</name>
<dbReference type="SUPFAM" id="SSF103481">
    <property type="entry name" value="Multidrug resistance efflux transporter EmrE"/>
    <property type="match status" value="2"/>
</dbReference>
<keyword evidence="2" id="KW-0472">Membrane</keyword>
<keyword evidence="5" id="KW-1185">Reference proteome</keyword>
<feature type="domain" description="EamA" evidence="3">
    <location>
        <begin position="150"/>
        <end position="278"/>
    </location>
</feature>
<dbReference type="PANTHER" id="PTHR22911">
    <property type="entry name" value="ACYL-MALONYL CONDENSING ENZYME-RELATED"/>
    <property type="match status" value="1"/>
</dbReference>
<evidence type="ECO:0000313" key="5">
    <source>
        <dbReference type="Proteomes" id="UP000587527"/>
    </source>
</evidence>
<accession>A0A841BNY8</accession>
<feature type="transmembrane region" description="Helical" evidence="2">
    <location>
        <begin position="76"/>
        <end position="94"/>
    </location>
</feature>
<dbReference type="EMBL" id="JACHMN010000002">
    <property type="protein sequence ID" value="MBB5869016.1"/>
    <property type="molecule type" value="Genomic_DNA"/>
</dbReference>
<dbReference type="GO" id="GO:0005886">
    <property type="term" value="C:plasma membrane"/>
    <property type="evidence" value="ECO:0007669"/>
    <property type="project" value="TreeGrafter"/>
</dbReference>
<feature type="transmembrane region" description="Helical" evidence="2">
    <location>
        <begin position="43"/>
        <end position="64"/>
    </location>
</feature>
<dbReference type="InterPro" id="IPR037185">
    <property type="entry name" value="EmrE-like"/>
</dbReference>
<feature type="transmembrane region" description="Helical" evidence="2">
    <location>
        <begin position="149"/>
        <end position="168"/>
    </location>
</feature>
<evidence type="ECO:0000313" key="4">
    <source>
        <dbReference type="EMBL" id="MBB5869016.1"/>
    </source>
</evidence>
<dbReference type="GO" id="GO:0015565">
    <property type="term" value="F:threonine efflux transmembrane transporter activity"/>
    <property type="evidence" value="ECO:0007669"/>
    <property type="project" value="TreeGrafter"/>
</dbReference>
<feature type="transmembrane region" description="Helical" evidence="2">
    <location>
        <begin position="266"/>
        <end position="284"/>
    </location>
</feature>
<reference evidence="4 5" key="1">
    <citation type="submission" date="2020-08" db="EMBL/GenBank/DDBJ databases">
        <title>Sequencing the genomes of 1000 actinobacteria strains.</title>
        <authorList>
            <person name="Klenk H.-P."/>
        </authorList>
    </citation>
    <scope>NUCLEOTIDE SEQUENCE [LARGE SCALE GENOMIC DNA]</scope>
    <source>
        <strain evidence="4 5">DSM 45362</strain>
    </source>
</reference>
<dbReference type="RefSeq" id="WP_184835370.1">
    <property type="nucleotide sequence ID" value="NZ_JACHMN010000002.1"/>
</dbReference>
<dbReference type="InterPro" id="IPR000620">
    <property type="entry name" value="EamA_dom"/>
</dbReference>
<proteinExistence type="inferred from homology"/>
<feature type="transmembrane region" description="Helical" evidence="2">
    <location>
        <begin position="240"/>
        <end position="260"/>
    </location>
</feature>
<evidence type="ECO:0000259" key="3">
    <source>
        <dbReference type="Pfam" id="PF00892"/>
    </source>
</evidence>
<dbReference type="AlphaFoldDB" id="A0A841BNY8"/>
<keyword evidence="2" id="KW-0812">Transmembrane</keyword>
<dbReference type="PANTHER" id="PTHR22911:SF37">
    <property type="entry name" value="THREONINE_HOMOSERINE EXPORTER RHTA"/>
    <property type="match status" value="1"/>
</dbReference>
<organism evidence="4 5">
    <name type="scientific">Allocatelliglobosispora scoriae</name>
    <dbReference type="NCBI Taxonomy" id="643052"/>
    <lineage>
        <taxon>Bacteria</taxon>
        <taxon>Bacillati</taxon>
        <taxon>Actinomycetota</taxon>
        <taxon>Actinomycetes</taxon>
        <taxon>Micromonosporales</taxon>
        <taxon>Micromonosporaceae</taxon>
        <taxon>Allocatelliglobosispora</taxon>
    </lineage>
</organism>
<comment type="caution">
    <text evidence="4">The sequence shown here is derived from an EMBL/GenBank/DDBJ whole genome shotgun (WGS) entry which is preliminary data.</text>
</comment>
<gene>
    <name evidence="4" type="ORF">F4553_002395</name>
</gene>
<feature type="transmembrane region" description="Helical" evidence="2">
    <location>
        <begin position="126"/>
        <end position="143"/>
    </location>
</feature>
<feature type="transmembrane region" description="Helical" evidence="2">
    <location>
        <begin position="100"/>
        <end position="119"/>
    </location>
</feature>
<dbReference type="Proteomes" id="UP000587527">
    <property type="component" value="Unassembled WGS sequence"/>
</dbReference>
<sequence length="287" mass="29080">MTTIAPPAAAPTTGLAGGVAALAASGLSNQVGAATGALAFPVIGPVGVVSIRQFVAAGVLMATVRPPLRSFTRQQWWPVLCLGLVFGTMNLTLYAAIDRIGLGLAVTLEFLGPMAIALATTRRRSGLAYALAAAVGVAILSRPQPTTDYLGIALGLVAAACWAAYILLNRVIGARLPGLQGTAAAAGFSALLYLPVGVWVLIAHPPTPAALGCALTTGVLSSIVPYAADIITLRRVPPHLFGILMSMNPVIAALVGLVVLHQVLGWSEVVAMGLIVLANVAAVASSD</sequence>